<dbReference type="EMBL" id="JAWJWF010000008">
    <property type="protein sequence ID" value="KAK6630403.1"/>
    <property type="molecule type" value="Genomic_DNA"/>
</dbReference>
<comment type="caution">
    <text evidence="2">The sequence shown here is derived from an EMBL/GenBank/DDBJ whole genome shotgun (WGS) entry which is preliminary data.</text>
</comment>
<evidence type="ECO:0000313" key="3">
    <source>
        <dbReference type="Proteomes" id="UP001359485"/>
    </source>
</evidence>
<dbReference type="Proteomes" id="UP001359485">
    <property type="component" value="Unassembled WGS sequence"/>
</dbReference>
<accession>A0ABR1AWU2</accession>
<feature type="region of interest" description="Disordered" evidence="1">
    <location>
        <begin position="17"/>
        <end position="59"/>
    </location>
</feature>
<feature type="region of interest" description="Disordered" evidence="1">
    <location>
        <begin position="74"/>
        <end position="103"/>
    </location>
</feature>
<proteinExistence type="predicted"/>
<feature type="compositionally biased region" description="Basic and acidic residues" evidence="1">
    <location>
        <begin position="18"/>
        <end position="55"/>
    </location>
</feature>
<reference evidence="2 3" key="1">
    <citation type="submission" date="2023-09" db="EMBL/GenBank/DDBJ databases">
        <title>Genomes of two closely related lineages of the louse Polyplax serrata with different host specificities.</title>
        <authorList>
            <person name="Martinu J."/>
            <person name="Tarabai H."/>
            <person name="Stefka J."/>
            <person name="Hypsa V."/>
        </authorList>
    </citation>
    <scope>NUCLEOTIDE SEQUENCE [LARGE SCALE GENOMIC DNA]</scope>
    <source>
        <strain evidence="2">98ZLc_SE</strain>
    </source>
</reference>
<protein>
    <submittedName>
        <fullName evidence="2">Uncharacterized protein</fullName>
    </submittedName>
</protein>
<evidence type="ECO:0000313" key="2">
    <source>
        <dbReference type="EMBL" id="KAK6630403.1"/>
    </source>
</evidence>
<evidence type="ECO:0000256" key="1">
    <source>
        <dbReference type="SAM" id="MobiDB-lite"/>
    </source>
</evidence>
<gene>
    <name evidence="2" type="ORF">RUM44_005070</name>
</gene>
<organism evidence="2 3">
    <name type="scientific">Polyplax serrata</name>
    <name type="common">Common mouse louse</name>
    <dbReference type="NCBI Taxonomy" id="468196"/>
    <lineage>
        <taxon>Eukaryota</taxon>
        <taxon>Metazoa</taxon>
        <taxon>Ecdysozoa</taxon>
        <taxon>Arthropoda</taxon>
        <taxon>Hexapoda</taxon>
        <taxon>Insecta</taxon>
        <taxon>Pterygota</taxon>
        <taxon>Neoptera</taxon>
        <taxon>Paraneoptera</taxon>
        <taxon>Psocodea</taxon>
        <taxon>Troctomorpha</taxon>
        <taxon>Phthiraptera</taxon>
        <taxon>Anoplura</taxon>
        <taxon>Polyplacidae</taxon>
        <taxon>Polyplax</taxon>
    </lineage>
</organism>
<keyword evidence="3" id="KW-1185">Reference proteome</keyword>
<sequence>MPDGCRGTVDAVENLFPLEKRKTMGRKEKNKQVKRDTATQKKKEDRSGCREEIQSDRPSGTRAVWFRCAFGATGQKRQEKNRKKQKCVGKNESSAWSKGGTCQ</sequence>
<name>A0ABR1AWU2_POLSC</name>